<evidence type="ECO:0000313" key="2">
    <source>
        <dbReference type="EMBL" id="KPA89095.1"/>
    </source>
</evidence>
<dbReference type="Proteomes" id="UP000037931">
    <property type="component" value="Unassembled WGS sequence"/>
</dbReference>
<name>A0A0N0VJ40_9PSED</name>
<proteinExistence type="predicted"/>
<dbReference type="STRING" id="50340.PF66_04248"/>
<feature type="chain" id="PRO_5005861248" description="DUF2790 domain-containing protein" evidence="1">
    <location>
        <begin position="27"/>
        <end position="78"/>
    </location>
</feature>
<organism evidence="2 3">
    <name type="scientific">Pseudomonas asplenii</name>
    <dbReference type="NCBI Taxonomy" id="53407"/>
    <lineage>
        <taxon>Bacteria</taxon>
        <taxon>Pseudomonadati</taxon>
        <taxon>Pseudomonadota</taxon>
        <taxon>Gammaproteobacteria</taxon>
        <taxon>Pseudomonadales</taxon>
        <taxon>Pseudomonadaceae</taxon>
        <taxon>Pseudomonas</taxon>
    </lineage>
</organism>
<keyword evidence="3" id="KW-1185">Reference proteome</keyword>
<comment type="caution">
    <text evidence="2">The sequence shown here is derived from an EMBL/GenBank/DDBJ whole genome shotgun (WGS) entry which is preliminary data.</text>
</comment>
<dbReference type="Pfam" id="PF10976">
    <property type="entry name" value="DUF2790"/>
    <property type="match status" value="1"/>
</dbReference>
<accession>A0A0N0VJ40</accession>
<reference evidence="2 3" key="1">
    <citation type="journal article" date="2015" name="PLoS ONE">
        <title>Rice-Infecting Pseudomonas Genomes Are Highly Accessorized and Harbor Multiple Putative Virulence Mechanisms to Cause Sheath Brown Rot.</title>
        <authorList>
            <person name="Quibod I.L."/>
            <person name="Grande G."/>
            <person name="Oreiro E.G."/>
            <person name="Borja F.N."/>
            <person name="Dossa G.S."/>
            <person name="Mauleon R."/>
            <person name="Cruz C.V."/>
            <person name="Oliva R."/>
        </authorList>
    </citation>
    <scope>NUCLEOTIDE SEQUENCE [LARGE SCALE GENOMIC DNA]</scope>
    <source>
        <strain evidence="2 3">IRRI 6609</strain>
    </source>
</reference>
<dbReference type="OrthoDB" id="7017737at2"/>
<dbReference type="InterPro" id="IPR021245">
    <property type="entry name" value="DUF2790"/>
</dbReference>
<protein>
    <recommendedName>
        <fullName evidence="4">DUF2790 domain-containing protein</fullName>
    </recommendedName>
</protein>
<dbReference type="EMBL" id="JSYZ01000017">
    <property type="protein sequence ID" value="KPA89095.1"/>
    <property type="molecule type" value="Genomic_DNA"/>
</dbReference>
<evidence type="ECO:0008006" key="4">
    <source>
        <dbReference type="Google" id="ProtNLM"/>
    </source>
</evidence>
<gene>
    <name evidence="2" type="ORF">PF66_04248</name>
</gene>
<feature type="signal peptide" evidence="1">
    <location>
        <begin position="1"/>
        <end position="26"/>
    </location>
</feature>
<dbReference type="RefSeq" id="WP_054063725.1">
    <property type="nucleotide sequence ID" value="NZ_JAQMZR010000064.1"/>
</dbReference>
<dbReference type="AlphaFoldDB" id="A0A0N0VJ40"/>
<evidence type="ECO:0000313" key="3">
    <source>
        <dbReference type="Proteomes" id="UP000037931"/>
    </source>
</evidence>
<sequence precursor="true">MKLKALCTAGLLSALSLLAIAAPAQAASAKPDIRHVVSITTDAMGSCDVAKAHLTYLDSQGQTHTLEYGKFASCNLGS</sequence>
<evidence type="ECO:0000256" key="1">
    <source>
        <dbReference type="SAM" id="SignalP"/>
    </source>
</evidence>
<keyword evidence="1" id="KW-0732">Signal</keyword>
<dbReference type="PATRIC" id="fig|50340.43.peg.1551"/>
<dbReference type="Gene3D" id="2.30.140.50">
    <property type="entry name" value="Protein of unknown function DUF2790"/>
    <property type="match status" value="1"/>
</dbReference>